<organism evidence="1 2">
    <name type="scientific">Phocoenobacter atlanticus subsp. atlanticus</name>
    <dbReference type="NCBI Taxonomy" id="3061285"/>
    <lineage>
        <taxon>Bacteria</taxon>
        <taxon>Pseudomonadati</taxon>
        <taxon>Pseudomonadota</taxon>
        <taxon>Gammaproteobacteria</taxon>
        <taxon>Pasteurellales</taxon>
        <taxon>Pasteurellaceae</taxon>
        <taxon>Phocoenobacter</taxon>
        <taxon>Phocoenobacter atlanticus</taxon>
    </lineage>
</organism>
<name>A0AAW8C9K4_9PAST</name>
<evidence type="ECO:0000313" key="1">
    <source>
        <dbReference type="EMBL" id="MDP8147740.1"/>
    </source>
</evidence>
<dbReference type="GeneID" id="300271743"/>
<dbReference type="RefSeq" id="WP_306347125.1">
    <property type="nucleotide sequence ID" value="NZ_JASAVU010000016.1"/>
</dbReference>
<gene>
    <name evidence="1" type="ORF">QJU57_01430</name>
</gene>
<reference evidence="1 2" key="1">
    <citation type="journal article" date="2023" name="Front. Microbiol.">
        <title>Phylogeography and host specificity of Pasteurellaceae pathogenic to sea-farmed fish in the north-east Atlantic.</title>
        <authorList>
            <person name="Gulla S."/>
            <person name="Colquhoun D.J."/>
            <person name="Olsen A.B."/>
            <person name="Spilsberg B."/>
            <person name="Lagesen K."/>
            <person name="Aakesson C.P."/>
            <person name="Strom S."/>
            <person name="Manji F."/>
            <person name="Birkbeck T.H."/>
            <person name="Nilsen H.K."/>
        </authorList>
    </citation>
    <scope>NUCLEOTIDE SEQUENCE [LARGE SCALE GENOMIC DNA]</scope>
    <source>
        <strain evidence="1 2">NVIB3131</strain>
    </source>
</reference>
<sequence length="222" mass="26554">MRNDVFGNEDFWVLYLTLENVLYDENGNILKEIEEITYKNILTQLSTDFSVHSDIVHFYFQLNNFELLIESRFGCSNYLYLCYQEEKYLLGWWDLAMWHPYCLKYDELNLLLENIQKYDANWKNSDVPLLLLKDFVGFGSDEQRECKELTTRSKNILDSFKIKNSKLLSTCFLQEDYSWITTNVGDEFSADYNCYSLRNIQHQSKESSFPFELWNKLIDSLQ</sequence>
<dbReference type="AlphaFoldDB" id="A0AAW8C9K4"/>
<dbReference type="Proteomes" id="UP001226020">
    <property type="component" value="Unassembled WGS sequence"/>
</dbReference>
<accession>A0AAW8C9K4</accession>
<protein>
    <submittedName>
        <fullName evidence="1">Uncharacterized protein</fullName>
    </submittedName>
</protein>
<proteinExistence type="predicted"/>
<comment type="caution">
    <text evidence="1">The sequence shown here is derived from an EMBL/GenBank/DDBJ whole genome shotgun (WGS) entry which is preliminary data.</text>
</comment>
<keyword evidence="2" id="KW-1185">Reference proteome</keyword>
<evidence type="ECO:0000313" key="2">
    <source>
        <dbReference type="Proteomes" id="UP001226020"/>
    </source>
</evidence>
<dbReference type="EMBL" id="JASAXT010000002">
    <property type="protein sequence ID" value="MDP8147740.1"/>
    <property type="molecule type" value="Genomic_DNA"/>
</dbReference>